<keyword evidence="1" id="KW-0677">Repeat</keyword>
<sequence length="621" mass="70433">MTIPKKQYLGLALLMVVLVLGLYHNILDNEATNWDDPAIFNRTALHEITAENVGKILTVSKLSTFQPVRDLSYMVDFALWGPAQEDVVFGMHLTSIVLYALMILACWLFLLELFRVFTDDDKLVFTWASLSSIIFAVHPVHVESVAWLFARKEPLMGIFTFLCLWAFIRGRTGRWGYYAASVAFMMLAVLSKPIALMIPAVVIALDIVIHLRRPHPSFWKTRAFVYLPMLLIAVGMGVWLVLMMYAAGGVKPYHGGGFFTNLLAVSQIFTSYLSLIALTINYAADYAIELYADPGAWQAWAYVGVNLVLVSSAVFALVKRRYLYAFFIAWYYVFLIPVAHIFPISQIMADRYALLPSLSWCVLLGYGLSRLWHLRLNSGRFSPEFPLLISVALLGVIVLAYSYMTFRQNDIWQNSQTLWEDTLAKYPNSSPANVNLAAIYLVQLRFPEVQDLCITAIKAKPYDYLAISNLALAQMMMGQYDHAINNYRQALKLKSDLPKAKKGLAFSYWYAGDYENAYQAFAELFAEGNVGGNDAVAQYYHRIGFSAWKVGRQEEALRYLASSEKHAGTNPYFLKDIAMAYTSMGELGRAKAAFERLYPLIEDEEQRHHLDRILNALEKMN</sequence>
<evidence type="ECO:0000313" key="4">
    <source>
        <dbReference type="EMBL" id="VFU17192.1"/>
    </source>
</evidence>
<keyword evidence="3" id="KW-0472">Membrane</keyword>
<evidence type="ECO:0000256" key="1">
    <source>
        <dbReference type="ARBA" id="ARBA00022737"/>
    </source>
</evidence>
<feature type="transmembrane region" description="Helical" evidence="3">
    <location>
        <begin position="7"/>
        <end position="26"/>
    </location>
</feature>
<feature type="transmembrane region" description="Helical" evidence="3">
    <location>
        <begin position="300"/>
        <end position="318"/>
    </location>
</feature>
<dbReference type="Pfam" id="PF13181">
    <property type="entry name" value="TPR_8"/>
    <property type="match status" value="1"/>
</dbReference>
<feature type="transmembrane region" description="Helical" evidence="3">
    <location>
        <begin position="182"/>
        <end position="211"/>
    </location>
</feature>
<dbReference type="EMBL" id="CAADRM010000129">
    <property type="protein sequence ID" value="VFU17192.1"/>
    <property type="molecule type" value="Genomic_DNA"/>
</dbReference>
<feature type="transmembrane region" description="Helical" evidence="3">
    <location>
        <begin position="323"/>
        <end position="342"/>
    </location>
</feature>
<accession>A0A485M6G7</accession>
<dbReference type="InterPro" id="IPR011990">
    <property type="entry name" value="TPR-like_helical_dom_sf"/>
</dbReference>
<dbReference type="SMART" id="SM00028">
    <property type="entry name" value="TPR"/>
    <property type="match status" value="4"/>
</dbReference>
<feature type="transmembrane region" description="Helical" evidence="3">
    <location>
        <begin position="354"/>
        <end position="373"/>
    </location>
</feature>
<dbReference type="InterPro" id="IPR019734">
    <property type="entry name" value="TPR_rpt"/>
</dbReference>
<feature type="transmembrane region" description="Helical" evidence="3">
    <location>
        <begin position="89"/>
        <end position="111"/>
    </location>
</feature>
<feature type="transmembrane region" description="Helical" evidence="3">
    <location>
        <begin position="123"/>
        <end position="142"/>
    </location>
</feature>
<name>A0A485M6G7_9ZZZZ</name>
<feature type="transmembrane region" description="Helical" evidence="3">
    <location>
        <begin position="223"/>
        <end position="246"/>
    </location>
</feature>
<proteinExistence type="predicted"/>
<dbReference type="PANTHER" id="PTHR44227">
    <property type="match status" value="1"/>
</dbReference>
<gene>
    <name evidence="4" type="ORF">SCFA_630006</name>
</gene>
<dbReference type="InterPro" id="IPR052346">
    <property type="entry name" value="O-mannosyl-transferase_TMTC"/>
</dbReference>
<evidence type="ECO:0000256" key="3">
    <source>
        <dbReference type="SAM" id="Phobius"/>
    </source>
</evidence>
<dbReference type="AlphaFoldDB" id="A0A485M6G7"/>
<dbReference type="Gene3D" id="1.25.40.10">
    <property type="entry name" value="Tetratricopeptide repeat domain"/>
    <property type="match status" value="2"/>
</dbReference>
<feature type="transmembrane region" description="Helical" evidence="3">
    <location>
        <begin position="154"/>
        <end position="170"/>
    </location>
</feature>
<protein>
    <submittedName>
        <fullName evidence="4">Tetratricopeptide repeat protein</fullName>
    </submittedName>
</protein>
<dbReference type="PANTHER" id="PTHR44227:SF3">
    <property type="entry name" value="PROTEIN O-MANNOSYL-TRANSFERASE TMTC4"/>
    <property type="match status" value="1"/>
</dbReference>
<dbReference type="PROSITE" id="PS50005">
    <property type="entry name" value="TPR"/>
    <property type="match status" value="1"/>
</dbReference>
<reference evidence="4" key="1">
    <citation type="submission" date="2019-03" db="EMBL/GenBank/DDBJ databases">
        <authorList>
            <person name="Hao L."/>
        </authorList>
    </citation>
    <scope>NUCLEOTIDE SEQUENCE</scope>
</reference>
<feature type="transmembrane region" description="Helical" evidence="3">
    <location>
        <begin position="258"/>
        <end position="280"/>
    </location>
</feature>
<keyword evidence="2" id="KW-0802">TPR repeat</keyword>
<keyword evidence="3" id="KW-0812">Transmembrane</keyword>
<keyword evidence="3" id="KW-1133">Transmembrane helix</keyword>
<feature type="transmembrane region" description="Helical" evidence="3">
    <location>
        <begin position="385"/>
        <end position="404"/>
    </location>
</feature>
<organism evidence="4">
    <name type="scientific">anaerobic digester metagenome</name>
    <dbReference type="NCBI Taxonomy" id="1263854"/>
    <lineage>
        <taxon>unclassified sequences</taxon>
        <taxon>metagenomes</taxon>
        <taxon>ecological metagenomes</taxon>
    </lineage>
</organism>
<dbReference type="SUPFAM" id="SSF48452">
    <property type="entry name" value="TPR-like"/>
    <property type="match status" value="1"/>
</dbReference>
<evidence type="ECO:0000256" key="2">
    <source>
        <dbReference type="ARBA" id="ARBA00022803"/>
    </source>
</evidence>